<dbReference type="CDD" id="cd17955">
    <property type="entry name" value="DEADc_DDX49"/>
    <property type="match status" value="1"/>
</dbReference>
<proteinExistence type="inferred from homology"/>
<feature type="domain" description="Helicase C-terminal" evidence="13">
    <location>
        <begin position="423"/>
        <end position="565"/>
    </location>
</feature>
<dbReference type="Pfam" id="PF00271">
    <property type="entry name" value="Helicase_C"/>
    <property type="match status" value="1"/>
</dbReference>
<dbReference type="InterPro" id="IPR001650">
    <property type="entry name" value="Helicase_C-like"/>
</dbReference>
<reference evidence="15 16" key="1">
    <citation type="submission" date="2020-07" db="EMBL/GenBank/DDBJ databases">
        <title>Comparative genomics of pyrophilous fungi reveals a link between fire events and developmental genes.</title>
        <authorList>
            <consortium name="DOE Joint Genome Institute"/>
            <person name="Steindorff A.S."/>
            <person name="Carver A."/>
            <person name="Calhoun S."/>
            <person name="Stillman K."/>
            <person name="Liu H."/>
            <person name="Lipzen A."/>
            <person name="Pangilinan J."/>
            <person name="Labutti K."/>
            <person name="Bruns T.D."/>
            <person name="Grigoriev I.V."/>
        </authorList>
    </citation>
    <scope>NUCLEOTIDE SEQUENCE [LARGE SCALE GENOMIC DNA]</scope>
    <source>
        <strain evidence="15 16">CBS 144469</strain>
    </source>
</reference>
<evidence type="ECO:0000256" key="9">
    <source>
        <dbReference type="PROSITE-ProRule" id="PRU00552"/>
    </source>
</evidence>
<accession>A0A8H6IBW0</accession>
<evidence type="ECO:0000313" key="15">
    <source>
        <dbReference type="EMBL" id="KAF6762670.1"/>
    </source>
</evidence>
<dbReference type="PROSITE" id="PS51195">
    <property type="entry name" value="Q_MOTIF"/>
    <property type="match status" value="1"/>
</dbReference>
<evidence type="ECO:0000256" key="5">
    <source>
        <dbReference type="ARBA" id="ARBA00022806"/>
    </source>
</evidence>
<evidence type="ECO:0000313" key="16">
    <source>
        <dbReference type="Proteomes" id="UP000521943"/>
    </source>
</evidence>
<dbReference type="InterPro" id="IPR014001">
    <property type="entry name" value="Helicase_ATP-bd"/>
</dbReference>
<sequence>MDRTQSVGLKKKKRALTADDLLRMQEEPAAKRMKMGSEAGLHGRRRGSVSGSDSEEGQESEGDDDEDDSDGAGDSDSDGSNEGPGNGVVDEEEEADDDSDDDSTTHFGLTDSKIEVQDRFASALKNKPEQEPPIHAPVKATAPSSAPSSFASMGVPTPLLSALKSMAITAPTAVQSACIPAMVAGKDCIGNAKTGSGKTIAFALPILQKLLVDPYGIYALVLTPTRELAFQIAEQFAVLGGSVNVRTAVIVGGMDMMAQALELDNRPHVVIATPGRMVDHLKSTSGSWDLSRVKFLVLDEADRLLTPTFNAELGYLFNALPKGRQTCLFTATLTPSIESLAEAPPRPGKSKPFVYRMTESIETVATLKQHYILVPSHVREVYLFRLLCNPPESTLHLRRAPPEPEKKGKKKSARKGGAKKKSSEEEEIVQPPPTIIFCSRTKSAAYLTLLLKALGIRSTALHSRLSQRERLSSLQLFRASVVPVLVSTDVGARGLDIEHVAMVVNWDMPEEPEEYTHRVGRTARAGKGGVAISFVTERDEERVLKIENRIHTKLEGMTLPEEKVLEKLNVVSTAKRVANMELYASNFGKREEIHKIKNAKRASGGRTL</sequence>
<dbReference type="Gene3D" id="3.40.50.300">
    <property type="entry name" value="P-loop containing nucleotide triphosphate hydrolases"/>
    <property type="match status" value="2"/>
</dbReference>
<dbReference type="InterPro" id="IPR014014">
    <property type="entry name" value="RNA_helicase_DEAD_Q_motif"/>
</dbReference>
<keyword evidence="6 10" id="KW-0067">ATP-binding</keyword>
<keyword evidence="4 10" id="KW-0378">Hydrolase</keyword>
<comment type="subcellular location">
    <subcellularLocation>
        <location evidence="1">Nucleus</location>
    </subcellularLocation>
</comment>
<comment type="similarity">
    <text evidence="10">Belongs to the DEAD box helicase family.</text>
</comment>
<dbReference type="Proteomes" id="UP000521943">
    <property type="component" value="Unassembled WGS sequence"/>
</dbReference>
<feature type="domain" description="Helicase ATP-binding" evidence="12">
    <location>
        <begin position="179"/>
        <end position="351"/>
    </location>
</feature>
<feature type="compositionally biased region" description="Acidic residues" evidence="11">
    <location>
        <begin position="89"/>
        <end position="102"/>
    </location>
</feature>
<keyword evidence="5 10" id="KW-0347">Helicase</keyword>
<evidence type="ECO:0000259" key="14">
    <source>
        <dbReference type="PROSITE" id="PS51195"/>
    </source>
</evidence>
<dbReference type="InterPro" id="IPR027417">
    <property type="entry name" value="P-loop_NTPase"/>
</dbReference>
<dbReference type="InterPro" id="IPR011545">
    <property type="entry name" value="DEAD/DEAH_box_helicase_dom"/>
</dbReference>
<dbReference type="PROSITE" id="PS00039">
    <property type="entry name" value="DEAD_ATP_HELICASE"/>
    <property type="match status" value="1"/>
</dbReference>
<protein>
    <submittedName>
        <fullName evidence="15">ATP-dependent rRNA helicase RRP3</fullName>
    </submittedName>
</protein>
<keyword evidence="7" id="KW-0694">RNA-binding</keyword>
<keyword evidence="2" id="KW-0690">Ribosome biogenesis</keyword>
<evidence type="ECO:0000259" key="13">
    <source>
        <dbReference type="PROSITE" id="PS51194"/>
    </source>
</evidence>
<evidence type="ECO:0000256" key="8">
    <source>
        <dbReference type="ARBA" id="ARBA00023242"/>
    </source>
</evidence>
<name>A0A8H6IBW0_9AGAR</name>
<dbReference type="SMART" id="SM00487">
    <property type="entry name" value="DEXDc"/>
    <property type="match status" value="1"/>
</dbReference>
<dbReference type="OrthoDB" id="10261904at2759"/>
<dbReference type="GO" id="GO:0005634">
    <property type="term" value="C:nucleus"/>
    <property type="evidence" value="ECO:0007669"/>
    <property type="project" value="UniProtKB-SubCell"/>
</dbReference>
<evidence type="ECO:0000256" key="2">
    <source>
        <dbReference type="ARBA" id="ARBA00022517"/>
    </source>
</evidence>
<dbReference type="SMART" id="SM00490">
    <property type="entry name" value="HELICc"/>
    <property type="match status" value="1"/>
</dbReference>
<dbReference type="AlphaFoldDB" id="A0A8H6IBW0"/>
<evidence type="ECO:0000256" key="11">
    <source>
        <dbReference type="SAM" id="MobiDB-lite"/>
    </source>
</evidence>
<evidence type="ECO:0000256" key="7">
    <source>
        <dbReference type="ARBA" id="ARBA00022884"/>
    </source>
</evidence>
<dbReference type="GO" id="GO:0042254">
    <property type="term" value="P:ribosome biogenesis"/>
    <property type="evidence" value="ECO:0007669"/>
    <property type="project" value="UniProtKB-KW"/>
</dbReference>
<dbReference type="GO" id="GO:0005829">
    <property type="term" value="C:cytosol"/>
    <property type="evidence" value="ECO:0007669"/>
    <property type="project" value="TreeGrafter"/>
</dbReference>
<dbReference type="InterPro" id="IPR050079">
    <property type="entry name" value="DEAD_box_RNA_helicase"/>
</dbReference>
<dbReference type="PROSITE" id="PS51194">
    <property type="entry name" value="HELICASE_CTER"/>
    <property type="match status" value="1"/>
</dbReference>
<dbReference type="GO" id="GO:0003723">
    <property type="term" value="F:RNA binding"/>
    <property type="evidence" value="ECO:0007669"/>
    <property type="project" value="UniProtKB-KW"/>
</dbReference>
<gene>
    <name evidence="15" type="ORF">DFP72DRAFT_563864</name>
</gene>
<dbReference type="CDD" id="cd18787">
    <property type="entry name" value="SF2_C_DEAD"/>
    <property type="match status" value="1"/>
</dbReference>
<evidence type="ECO:0000256" key="6">
    <source>
        <dbReference type="ARBA" id="ARBA00022840"/>
    </source>
</evidence>
<feature type="compositionally biased region" description="Acidic residues" evidence="11">
    <location>
        <begin position="53"/>
        <end position="79"/>
    </location>
</feature>
<dbReference type="InterPro" id="IPR000629">
    <property type="entry name" value="RNA-helicase_DEAD-box_CS"/>
</dbReference>
<evidence type="ECO:0000256" key="4">
    <source>
        <dbReference type="ARBA" id="ARBA00022801"/>
    </source>
</evidence>
<feature type="region of interest" description="Disordered" evidence="11">
    <location>
        <begin position="1"/>
        <end position="112"/>
    </location>
</feature>
<dbReference type="PROSITE" id="PS51192">
    <property type="entry name" value="HELICASE_ATP_BIND_1"/>
    <property type="match status" value="1"/>
</dbReference>
<comment type="caution">
    <text evidence="15">The sequence shown here is derived from an EMBL/GenBank/DDBJ whole genome shotgun (WGS) entry which is preliminary data.</text>
</comment>
<dbReference type="EMBL" id="JACGCI010000007">
    <property type="protein sequence ID" value="KAF6762670.1"/>
    <property type="molecule type" value="Genomic_DNA"/>
</dbReference>
<keyword evidence="3 10" id="KW-0547">Nucleotide-binding</keyword>
<dbReference type="PANTHER" id="PTHR47959">
    <property type="entry name" value="ATP-DEPENDENT RNA HELICASE RHLE-RELATED"/>
    <property type="match status" value="1"/>
</dbReference>
<dbReference type="GO" id="GO:0005524">
    <property type="term" value="F:ATP binding"/>
    <property type="evidence" value="ECO:0007669"/>
    <property type="project" value="UniProtKB-KW"/>
</dbReference>
<evidence type="ECO:0000256" key="1">
    <source>
        <dbReference type="ARBA" id="ARBA00004123"/>
    </source>
</evidence>
<evidence type="ECO:0000256" key="10">
    <source>
        <dbReference type="RuleBase" id="RU000492"/>
    </source>
</evidence>
<evidence type="ECO:0000259" key="12">
    <source>
        <dbReference type="PROSITE" id="PS51192"/>
    </source>
</evidence>
<dbReference type="Pfam" id="PF00270">
    <property type="entry name" value="DEAD"/>
    <property type="match status" value="1"/>
</dbReference>
<feature type="short sequence motif" description="Q motif" evidence="9">
    <location>
        <begin position="148"/>
        <end position="176"/>
    </location>
</feature>
<feature type="region of interest" description="Disordered" evidence="11">
    <location>
        <begin position="395"/>
        <end position="427"/>
    </location>
</feature>
<evidence type="ECO:0000256" key="3">
    <source>
        <dbReference type="ARBA" id="ARBA00022741"/>
    </source>
</evidence>
<feature type="compositionally biased region" description="Basic and acidic residues" evidence="11">
    <location>
        <begin position="16"/>
        <end position="30"/>
    </location>
</feature>
<dbReference type="PANTHER" id="PTHR47959:SF24">
    <property type="entry name" value="ATP-DEPENDENT RNA HELICASE"/>
    <property type="match status" value="1"/>
</dbReference>
<dbReference type="SUPFAM" id="SSF52540">
    <property type="entry name" value="P-loop containing nucleoside triphosphate hydrolases"/>
    <property type="match status" value="1"/>
</dbReference>
<dbReference type="GO" id="GO:0010467">
    <property type="term" value="P:gene expression"/>
    <property type="evidence" value="ECO:0007669"/>
    <property type="project" value="UniProtKB-ARBA"/>
</dbReference>
<feature type="domain" description="DEAD-box RNA helicase Q" evidence="14">
    <location>
        <begin position="148"/>
        <end position="176"/>
    </location>
</feature>
<keyword evidence="8" id="KW-0539">Nucleus</keyword>
<feature type="compositionally biased region" description="Basic residues" evidence="11">
    <location>
        <begin position="407"/>
        <end position="420"/>
    </location>
</feature>
<organism evidence="15 16">
    <name type="scientific">Ephemerocybe angulata</name>
    <dbReference type="NCBI Taxonomy" id="980116"/>
    <lineage>
        <taxon>Eukaryota</taxon>
        <taxon>Fungi</taxon>
        <taxon>Dikarya</taxon>
        <taxon>Basidiomycota</taxon>
        <taxon>Agaricomycotina</taxon>
        <taxon>Agaricomycetes</taxon>
        <taxon>Agaricomycetidae</taxon>
        <taxon>Agaricales</taxon>
        <taxon>Agaricineae</taxon>
        <taxon>Psathyrellaceae</taxon>
        <taxon>Ephemerocybe</taxon>
    </lineage>
</organism>
<keyword evidence="16" id="KW-1185">Reference proteome</keyword>
<dbReference type="GO" id="GO:0016787">
    <property type="term" value="F:hydrolase activity"/>
    <property type="evidence" value="ECO:0007669"/>
    <property type="project" value="UniProtKB-KW"/>
</dbReference>
<dbReference type="GO" id="GO:0003724">
    <property type="term" value="F:RNA helicase activity"/>
    <property type="evidence" value="ECO:0007669"/>
    <property type="project" value="InterPro"/>
</dbReference>